<keyword evidence="1" id="KW-0732">Signal</keyword>
<sequence>MLKANQNVCLTTLLALALSLPMAALAEQPNLEAGLWSFTNTTTMEGGPMEIPEEENTYQECVTEEDLADPDFLLEDMDNCEVSNLDLSSGGMSYSMVCEEPEVGMTVTMDSEASFMGETMSGTMDGKMEGPMGEMTLHVVTEGERIDDC</sequence>
<feature type="chain" id="PRO_5046506258" description="DUF3617 family protein" evidence="1">
    <location>
        <begin position="27"/>
        <end position="149"/>
    </location>
</feature>
<dbReference type="InterPro" id="IPR022061">
    <property type="entry name" value="DUF3617"/>
</dbReference>
<evidence type="ECO:0000256" key="1">
    <source>
        <dbReference type="SAM" id="SignalP"/>
    </source>
</evidence>
<evidence type="ECO:0000313" key="2">
    <source>
        <dbReference type="EMBL" id="MCP1727840.1"/>
    </source>
</evidence>
<reference evidence="2 3" key="1">
    <citation type="submission" date="2022-03" db="EMBL/GenBank/DDBJ databases">
        <title>Genomic Encyclopedia of Type Strains, Phase III (KMG-III): the genomes of soil and plant-associated and newly described type strains.</title>
        <authorList>
            <person name="Whitman W."/>
        </authorList>
    </citation>
    <scope>NUCLEOTIDE SEQUENCE [LARGE SCALE GENOMIC DNA]</scope>
    <source>
        <strain evidence="2 3">BSker1</strain>
    </source>
</reference>
<proteinExistence type="predicted"/>
<accession>A0ABT1GAA7</accession>
<protein>
    <recommendedName>
        <fullName evidence="4">DUF3617 family protein</fullName>
    </recommendedName>
</protein>
<comment type="caution">
    <text evidence="2">The sequence shown here is derived from an EMBL/GenBank/DDBJ whole genome shotgun (WGS) entry which is preliminary data.</text>
</comment>
<keyword evidence="3" id="KW-1185">Reference proteome</keyword>
<organism evidence="2 3">
    <name type="scientific">Natronospira proteinivora</name>
    <dbReference type="NCBI Taxonomy" id="1807133"/>
    <lineage>
        <taxon>Bacteria</taxon>
        <taxon>Pseudomonadati</taxon>
        <taxon>Pseudomonadota</taxon>
        <taxon>Gammaproteobacteria</taxon>
        <taxon>Natronospirales</taxon>
        <taxon>Natronospiraceae</taxon>
        <taxon>Natronospira</taxon>
    </lineage>
</organism>
<dbReference type="RefSeq" id="WP_253448728.1">
    <property type="nucleotide sequence ID" value="NZ_JALJYF010000002.1"/>
</dbReference>
<dbReference type="Pfam" id="PF12276">
    <property type="entry name" value="DUF3617"/>
    <property type="match status" value="1"/>
</dbReference>
<dbReference type="Proteomes" id="UP001523550">
    <property type="component" value="Unassembled WGS sequence"/>
</dbReference>
<evidence type="ECO:0000313" key="3">
    <source>
        <dbReference type="Proteomes" id="UP001523550"/>
    </source>
</evidence>
<name>A0ABT1GAA7_9GAMM</name>
<dbReference type="EMBL" id="JALJYF010000002">
    <property type="protein sequence ID" value="MCP1727840.1"/>
    <property type="molecule type" value="Genomic_DNA"/>
</dbReference>
<gene>
    <name evidence="2" type="ORF">J2T60_001840</name>
</gene>
<evidence type="ECO:0008006" key="4">
    <source>
        <dbReference type="Google" id="ProtNLM"/>
    </source>
</evidence>
<feature type="signal peptide" evidence="1">
    <location>
        <begin position="1"/>
        <end position="26"/>
    </location>
</feature>